<dbReference type="InterPro" id="IPR050951">
    <property type="entry name" value="Retrovirus_Pol_polyprotein"/>
</dbReference>
<protein>
    <recommendedName>
        <fullName evidence="1">Gypsy retrotransposon integrase-like protein 1</fullName>
    </recommendedName>
</protein>
<accession>A0A0E9TTT6</accession>
<organism evidence="3">
    <name type="scientific">Anguilla anguilla</name>
    <name type="common">European freshwater eel</name>
    <name type="synonym">Muraena anguilla</name>
    <dbReference type="NCBI Taxonomy" id="7936"/>
    <lineage>
        <taxon>Eukaryota</taxon>
        <taxon>Metazoa</taxon>
        <taxon>Chordata</taxon>
        <taxon>Craniata</taxon>
        <taxon>Vertebrata</taxon>
        <taxon>Euteleostomi</taxon>
        <taxon>Actinopterygii</taxon>
        <taxon>Neopterygii</taxon>
        <taxon>Teleostei</taxon>
        <taxon>Anguilliformes</taxon>
        <taxon>Anguillidae</taxon>
        <taxon>Anguilla</taxon>
    </lineage>
</organism>
<dbReference type="InterPro" id="IPR041588">
    <property type="entry name" value="Integrase_H2C2"/>
</dbReference>
<dbReference type="PANTHER" id="PTHR37984">
    <property type="entry name" value="PROTEIN CBG26694"/>
    <property type="match status" value="1"/>
</dbReference>
<evidence type="ECO:0000259" key="2">
    <source>
        <dbReference type="Pfam" id="PF17921"/>
    </source>
</evidence>
<dbReference type="Gene3D" id="1.10.340.70">
    <property type="match status" value="1"/>
</dbReference>
<proteinExistence type="predicted"/>
<name>A0A0E9TTT6_ANGAN</name>
<evidence type="ECO:0000313" key="3">
    <source>
        <dbReference type="EMBL" id="JAH57114.1"/>
    </source>
</evidence>
<reference evidence="3" key="2">
    <citation type="journal article" date="2015" name="Fish Shellfish Immunol.">
        <title>Early steps in the European eel (Anguilla anguilla)-Vibrio vulnificus interaction in the gills: Role of the RtxA13 toxin.</title>
        <authorList>
            <person name="Callol A."/>
            <person name="Pajuelo D."/>
            <person name="Ebbesson L."/>
            <person name="Teles M."/>
            <person name="MacKenzie S."/>
            <person name="Amaro C."/>
        </authorList>
    </citation>
    <scope>NUCLEOTIDE SEQUENCE</scope>
</reference>
<reference evidence="3" key="1">
    <citation type="submission" date="2014-11" db="EMBL/GenBank/DDBJ databases">
        <authorList>
            <person name="Amaro Gonzalez C."/>
        </authorList>
    </citation>
    <scope>NUCLEOTIDE SEQUENCE</scope>
</reference>
<sequence length="46" mass="5387">MGLRVIIPTALRPKLLKDLHEEHLGIVKTKAVSRSHFWWPNLDKEI</sequence>
<dbReference type="PANTHER" id="PTHR37984:SF5">
    <property type="entry name" value="PROTEIN NYNRIN-LIKE"/>
    <property type="match status" value="1"/>
</dbReference>
<dbReference type="Pfam" id="PF17921">
    <property type="entry name" value="Integrase_H2C2"/>
    <property type="match status" value="1"/>
</dbReference>
<feature type="domain" description="Integrase zinc-binding" evidence="2">
    <location>
        <begin position="7"/>
        <end position="46"/>
    </location>
</feature>
<dbReference type="EMBL" id="GBXM01051463">
    <property type="protein sequence ID" value="JAH57114.1"/>
    <property type="molecule type" value="Transcribed_RNA"/>
</dbReference>
<evidence type="ECO:0000256" key="1">
    <source>
        <dbReference type="ARBA" id="ARBA00039658"/>
    </source>
</evidence>
<dbReference type="AlphaFoldDB" id="A0A0E9TTT6"/>